<proteinExistence type="predicted"/>
<evidence type="ECO:0000256" key="2">
    <source>
        <dbReference type="SAM" id="Phobius"/>
    </source>
</evidence>
<gene>
    <name evidence="3" type="ORF">LNTAR_13417</name>
</gene>
<keyword evidence="2" id="KW-0472">Membrane</keyword>
<dbReference type="Proteomes" id="UP000004947">
    <property type="component" value="Unassembled WGS sequence"/>
</dbReference>
<keyword evidence="4" id="KW-1185">Reference proteome</keyword>
<feature type="region of interest" description="Disordered" evidence="1">
    <location>
        <begin position="68"/>
        <end position="100"/>
    </location>
</feature>
<feature type="transmembrane region" description="Helical" evidence="2">
    <location>
        <begin position="196"/>
        <end position="216"/>
    </location>
</feature>
<name>A6DU08_9BACT</name>
<reference evidence="3 4" key="1">
    <citation type="journal article" date="2010" name="J. Bacteriol.">
        <title>Genome sequence of Lentisphaera araneosa HTCC2155T, the type species of the order Lentisphaerales in the phylum Lentisphaerae.</title>
        <authorList>
            <person name="Thrash J.C."/>
            <person name="Cho J.C."/>
            <person name="Vergin K.L."/>
            <person name="Morris R.M."/>
            <person name="Giovannoni S.J."/>
        </authorList>
    </citation>
    <scope>NUCLEOTIDE SEQUENCE [LARGE SCALE GENOMIC DNA]</scope>
    <source>
        <strain evidence="3 4">HTCC2155</strain>
    </source>
</reference>
<keyword evidence="2" id="KW-1133">Transmembrane helix</keyword>
<dbReference type="RefSeq" id="WP_007281294.1">
    <property type="nucleotide sequence ID" value="NZ_ABCK01000044.1"/>
</dbReference>
<feature type="compositionally biased region" description="Low complexity" evidence="1">
    <location>
        <begin position="68"/>
        <end position="79"/>
    </location>
</feature>
<feature type="compositionally biased region" description="Acidic residues" evidence="1">
    <location>
        <begin position="83"/>
        <end position="93"/>
    </location>
</feature>
<keyword evidence="2" id="KW-0812">Transmembrane</keyword>
<evidence type="ECO:0000313" key="4">
    <source>
        <dbReference type="Proteomes" id="UP000004947"/>
    </source>
</evidence>
<organism evidence="3 4">
    <name type="scientific">Lentisphaera araneosa HTCC2155</name>
    <dbReference type="NCBI Taxonomy" id="313628"/>
    <lineage>
        <taxon>Bacteria</taxon>
        <taxon>Pseudomonadati</taxon>
        <taxon>Lentisphaerota</taxon>
        <taxon>Lentisphaeria</taxon>
        <taxon>Lentisphaerales</taxon>
        <taxon>Lentisphaeraceae</taxon>
        <taxon>Lentisphaera</taxon>
    </lineage>
</organism>
<accession>A6DU08</accession>
<evidence type="ECO:0000256" key="1">
    <source>
        <dbReference type="SAM" id="MobiDB-lite"/>
    </source>
</evidence>
<dbReference type="AlphaFoldDB" id="A6DU08"/>
<comment type="caution">
    <text evidence="3">The sequence shown here is derived from an EMBL/GenBank/DDBJ whole genome shotgun (WGS) entry which is preliminary data.</text>
</comment>
<protein>
    <submittedName>
        <fullName evidence="3">Uncharacterized protein</fullName>
    </submittedName>
</protein>
<sequence>MSDEEVLFKCLGCKRPLVAARKYIDCKVRCASCNLAMVVPMPGQEARYFDAKEAKLNPLDTHKIKSLKSLSSSSQMLHKPSSEENETEEGQGPDDDKPSIYDTQEIKSLSFIGRELVEGGDAEVEKPEVELDLLIGSERIHPPRPKTEEDLPIQVERFCDEGLFEDTYLKPKRVVPSKTIRGERRRPQTQVKKTKVNYLLGLLCLLLVGVLAFVLIKKPSLNEVYQFLGIKQTESTEPQQP</sequence>
<dbReference type="EMBL" id="ABCK01000044">
    <property type="protein sequence ID" value="EDM24874.1"/>
    <property type="molecule type" value="Genomic_DNA"/>
</dbReference>
<evidence type="ECO:0000313" key="3">
    <source>
        <dbReference type="EMBL" id="EDM24874.1"/>
    </source>
</evidence>